<evidence type="ECO:0000313" key="5">
    <source>
        <dbReference type="Proteomes" id="UP000567067"/>
    </source>
</evidence>
<dbReference type="SMART" id="SM00871">
    <property type="entry name" value="AraC_E_bind"/>
    <property type="match status" value="1"/>
</dbReference>
<sequence>MKIDRLLAMTLLLLNRERVSAKELADRFEVSTKTIYRDMETLNQSGIPIVAYQGTSGGFEIMEQYTITRQYLTLNEISAVVAAVKGMNTALDDSNLDTLLEKVKALLHRVDRVDEPEIKMTGVSVRTTNAAEAGPNGRLPGLWEAYFNSNMASDTRIINPEFIYALYTDYESDANGEYTVVIGHEAGDTETEKSNNYNSAVIPASKYLVFTTKKGPVHEVVAQAWGEIWGYFQASSETRAFTGDFELYDARNFDPANAEVQIYIAIK</sequence>
<keyword evidence="2" id="KW-0804">Transcription</keyword>
<dbReference type="Proteomes" id="UP000567067">
    <property type="component" value="Unassembled WGS sequence"/>
</dbReference>
<dbReference type="SUPFAM" id="SSF46785">
    <property type="entry name" value="Winged helix' DNA-binding domain"/>
    <property type="match status" value="1"/>
</dbReference>
<dbReference type="Gene3D" id="1.10.10.10">
    <property type="entry name" value="Winged helix-like DNA-binding domain superfamily/Winged helix DNA-binding domain"/>
    <property type="match status" value="1"/>
</dbReference>
<keyword evidence="1" id="KW-0805">Transcription regulation</keyword>
<dbReference type="InterPro" id="IPR053182">
    <property type="entry name" value="YobU-like_regulator"/>
</dbReference>
<dbReference type="PANTHER" id="PTHR36444:SF2">
    <property type="entry name" value="TRANSCRIPTIONAL REGULATOR PROTEIN YOBU-RELATED"/>
    <property type="match status" value="1"/>
</dbReference>
<dbReference type="PROSITE" id="PS51000">
    <property type="entry name" value="HTH_DEOR_2"/>
    <property type="match status" value="1"/>
</dbReference>
<comment type="caution">
    <text evidence="4">The sequence shown here is derived from an EMBL/GenBank/DDBJ whole genome shotgun (WGS) entry which is preliminary data.</text>
</comment>
<dbReference type="EMBL" id="JACJIP010000005">
    <property type="protein sequence ID" value="MBA9084615.1"/>
    <property type="molecule type" value="Genomic_DNA"/>
</dbReference>
<dbReference type="Pfam" id="PF08279">
    <property type="entry name" value="HTH_11"/>
    <property type="match status" value="1"/>
</dbReference>
<dbReference type="RefSeq" id="WP_246334094.1">
    <property type="nucleotide sequence ID" value="NZ_JACJIP010000005.1"/>
</dbReference>
<proteinExistence type="predicted"/>
<dbReference type="InterPro" id="IPR036390">
    <property type="entry name" value="WH_DNA-bd_sf"/>
</dbReference>
<evidence type="ECO:0000256" key="2">
    <source>
        <dbReference type="ARBA" id="ARBA00023163"/>
    </source>
</evidence>
<organism evidence="4 5">
    <name type="scientific">Fontibacillus solani</name>
    <dbReference type="NCBI Taxonomy" id="1572857"/>
    <lineage>
        <taxon>Bacteria</taxon>
        <taxon>Bacillati</taxon>
        <taxon>Bacillota</taxon>
        <taxon>Bacilli</taxon>
        <taxon>Bacillales</taxon>
        <taxon>Paenibacillaceae</taxon>
        <taxon>Fontibacillus</taxon>
    </lineage>
</organism>
<dbReference type="InterPro" id="IPR001034">
    <property type="entry name" value="DeoR_HTH"/>
</dbReference>
<gene>
    <name evidence="4" type="ORF">FHR92_001076</name>
</gene>
<accession>A0A7W3SQW7</accession>
<evidence type="ECO:0000259" key="3">
    <source>
        <dbReference type="PROSITE" id="PS51000"/>
    </source>
</evidence>
<dbReference type="InterPro" id="IPR010499">
    <property type="entry name" value="AraC_E-bd"/>
</dbReference>
<name>A0A7W3SQW7_9BACL</name>
<dbReference type="InterPro" id="IPR011256">
    <property type="entry name" value="Reg_factor_effector_dom_sf"/>
</dbReference>
<dbReference type="SUPFAM" id="SSF55136">
    <property type="entry name" value="Probable bacterial effector-binding domain"/>
    <property type="match status" value="1"/>
</dbReference>
<protein>
    <submittedName>
        <fullName evidence="4">Putative transcriptional regulator YdeE/biotin operon repressor</fullName>
    </submittedName>
</protein>
<dbReference type="InterPro" id="IPR013196">
    <property type="entry name" value="HTH_11"/>
</dbReference>
<keyword evidence="5" id="KW-1185">Reference proteome</keyword>
<dbReference type="Gene3D" id="3.20.80.10">
    <property type="entry name" value="Regulatory factor, effector binding domain"/>
    <property type="match status" value="1"/>
</dbReference>
<dbReference type="GO" id="GO:0003700">
    <property type="term" value="F:DNA-binding transcription factor activity"/>
    <property type="evidence" value="ECO:0007669"/>
    <property type="project" value="InterPro"/>
</dbReference>
<feature type="domain" description="HTH deoR-type" evidence="3">
    <location>
        <begin position="2"/>
        <end position="57"/>
    </location>
</feature>
<dbReference type="PANTHER" id="PTHR36444">
    <property type="entry name" value="TRANSCRIPTIONAL REGULATOR PROTEIN YOBU-RELATED"/>
    <property type="match status" value="1"/>
</dbReference>
<dbReference type="InterPro" id="IPR029441">
    <property type="entry name" value="Cass2"/>
</dbReference>
<dbReference type="InterPro" id="IPR036388">
    <property type="entry name" value="WH-like_DNA-bd_sf"/>
</dbReference>
<evidence type="ECO:0000256" key="1">
    <source>
        <dbReference type="ARBA" id="ARBA00023015"/>
    </source>
</evidence>
<reference evidence="4 5" key="1">
    <citation type="submission" date="2020-08" db="EMBL/GenBank/DDBJ databases">
        <title>Genomic Encyclopedia of Type Strains, Phase III (KMG-III): the genomes of soil and plant-associated and newly described type strains.</title>
        <authorList>
            <person name="Whitman W."/>
        </authorList>
    </citation>
    <scope>NUCLEOTIDE SEQUENCE [LARGE SCALE GENOMIC DNA]</scope>
    <source>
        <strain evidence="4 5">CECT 8693</strain>
    </source>
</reference>
<dbReference type="AlphaFoldDB" id="A0A7W3SQW7"/>
<evidence type="ECO:0000313" key="4">
    <source>
        <dbReference type="EMBL" id="MBA9084615.1"/>
    </source>
</evidence>
<dbReference type="Pfam" id="PF14526">
    <property type="entry name" value="Cass2"/>
    <property type="match status" value="1"/>
</dbReference>